<evidence type="ECO:0000313" key="3">
    <source>
        <dbReference type="Proteomes" id="UP000614047"/>
    </source>
</evidence>
<proteinExistence type="predicted"/>
<name>A0A931GIG4_9ACTN</name>
<sequence>MSTGRTAGGPDSAGPTVARMLLGGRLRRLREARGITREAAGEAIRASHSKISRLELGRTGFKTRDVEDLLTLYGVTGEDERKGLLDLVRQARETGWVHEYNDVIPGWQETRLELEQASSLIRGYELQFVPPLLRTEEYARAVLSFDDGGVALERRLELLMRCQELLLGPEPARLWVVVDEAALRRRLGDRDVMRRQLTRLMELAELPHITVQVMPFTTGAAAGGAITLLRFGEPELGDVVFLDQLTSSLCLDKPADIYHYRQVMDRLSARAEPPGATVTVLHEVLKSM</sequence>
<dbReference type="Proteomes" id="UP000614047">
    <property type="component" value="Unassembled WGS sequence"/>
</dbReference>
<dbReference type="InterPro" id="IPR010982">
    <property type="entry name" value="Lambda_DNA-bd_dom_sf"/>
</dbReference>
<organism evidence="2 3">
    <name type="scientific">Actinomadura viridis</name>
    <dbReference type="NCBI Taxonomy" id="58110"/>
    <lineage>
        <taxon>Bacteria</taxon>
        <taxon>Bacillati</taxon>
        <taxon>Actinomycetota</taxon>
        <taxon>Actinomycetes</taxon>
        <taxon>Streptosporangiales</taxon>
        <taxon>Thermomonosporaceae</taxon>
        <taxon>Actinomadura</taxon>
    </lineage>
</organism>
<dbReference type="InterPro" id="IPR001387">
    <property type="entry name" value="Cro/C1-type_HTH"/>
</dbReference>
<dbReference type="SMART" id="SM00530">
    <property type="entry name" value="HTH_XRE"/>
    <property type="match status" value="1"/>
</dbReference>
<dbReference type="PROSITE" id="PS50943">
    <property type="entry name" value="HTH_CROC1"/>
    <property type="match status" value="1"/>
</dbReference>
<evidence type="ECO:0000313" key="2">
    <source>
        <dbReference type="EMBL" id="MBG6088563.1"/>
    </source>
</evidence>
<dbReference type="SUPFAM" id="SSF47413">
    <property type="entry name" value="lambda repressor-like DNA-binding domains"/>
    <property type="match status" value="1"/>
</dbReference>
<dbReference type="Gene3D" id="1.10.260.40">
    <property type="entry name" value="lambda repressor-like DNA-binding domains"/>
    <property type="match status" value="1"/>
</dbReference>
<protein>
    <submittedName>
        <fullName evidence="2">Transcriptional regulator with XRE-family HTH domain</fullName>
    </submittedName>
</protein>
<gene>
    <name evidence="2" type="ORF">IW256_002676</name>
</gene>
<keyword evidence="3" id="KW-1185">Reference proteome</keyword>
<feature type="domain" description="HTH cro/C1-type" evidence="1">
    <location>
        <begin position="26"/>
        <end position="81"/>
    </location>
</feature>
<dbReference type="Pfam" id="PF19054">
    <property type="entry name" value="DUF5753"/>
    <property type="match status" value="1"/>
</dbReference>
<accession>A0A931GIG4</accession>
<reference evidence="2" key="1">
    <citation type="submission" date="2020-11" db="EMBL/GenBank/DDBJ databases">
        <title>Sequencing the genomes of 1000 actinobacteria strains.</title>
        <authorList>
            <person name="Klenk H.-P."/>
        </authorList>
    </citation>
    <scope>NUCLEOTIDE SEQUENCE</scope>
    <source>
        <strain evidence="2">DSM 43175</strain>
    </source>
</reference>
<evidence type="ECO:0000259" key="1">
    <source>
        <dbReference type="PROSITE" id="PS50943"/>
    </source>
</evidence>
<dbReference type="GO" id="GO:0003677">
    <property type="term" value="F:DNA binding"/>
    <property type="evidence" value="ECO:0007669"/>
    <property type="project" value="InterPro"/>
</dbReference>
<dbReference type="EMBL" id="JADOUA010000001">
    <property type="protein sequence ID" value="MBG6088563.1"/>
    <property type="molecule type" value="Genomic_DNA"/>
</dbReference>
<dbReference type="AlphaFoldDB" id="A0A931GIG4"/>
<dbReference type="Pfam" id="PF13560">
    <property type="entry name" value="HTH_31"/>
    <property type="match status" value="1"/>
</dbReference>
<dbReference type="CDD" id="cd00093">
    <property type="entry name" value="HTH_XRE"/>
    <property type="match status" value="1"/>
</dbReference>
<comment type="caution">
    <text evidence="2">The sequence shown here is derived from an EMBL/GenBank/DDBJ whole genome shotgun (WGS) entry which is preliminary data.</text>
</comment>
<dbReference type="InterPro" id="IPR043917">
    <property type="entry name" value="DUF5753"/>
</dbReference>